<protein>
    <recommendedName>
        <fullName evidence="3">GNAT family N-acetyltransferase</fullName>
    </recommendedName>
</protein>
<name>A0A849SM96_UNCEI</name>
<evidence type="ECO:0008006" key="3">
    <source>
        <dbReference type="Google" id="ProtNLM"/>
    </source>
</evidence>
<evidence type="ECO:0000313" key="2">
    <source>
        <dbReference type="Proteomes" id="UP000580839"/>
    </source>
</evidence>
<dbReference type="Proteomes" id="UP000580839">
    <property type="component" value="Unassembled WGS sequence"/>
</dbReference>
<dbReference type="EMBL" id="JABFRW010000025">
    <property type="protein sequence ID" value="NOT33005.1"/>
    <property type="molecule type" value="Genomic_DNA"/>
</dbReference>
<evidence type="ECO:0000313" key="1">
    <source>
        <dbReference type="EMBL" id="NOT33005.1"/>
    </source>
</evidence>
<organism evidence="1 2">
    <name type="scientific">Eiseniibacteriota bacterium</name>
    <dbReference type="NCBI Taxonomy" id="2212470"/>
    <lineage>
        <taxon>Bacteria</taxon>
        <taxon>Candidatus Eiseniibacteriota</taxon>
    </lineage>
</organism>
<dbReference type="Gene3D" id="3.40.630.30">
    <property type="match status" value="1"/>
</dbReference>
<gene>
    <name evidence="1" type="ORF">HOP12_02420</name>
</gene>
<dbReference type="InterPro" id="IPR016181">
    <property type="entry name" value="Acyl_CoA_acyltransferase"/>
</dbReference>
<sequence length="67" mass="7302">MITIRPATPSDEEHLGRFLVSQISNPNSVVRVAEHSGAVVGQVFADVEPTNWVGMTLDQDIQGERQA</sequence>
<dbReference type="AlphaFoldDB" id="A0A849SM96"/>
<dbReference type="SUPFAM" id="SSF55729">
    <property type="entry name" value="Acyl-CoA N-acyltransferases (Nat)"/>
    <property type="match status" value="1"/>
</dbReference>
<reference evidence="1 2" key="1">
    <citation type="submission" date="2020-04" db="EMBL/GenBank/DDBJ databases">
        <title>Metagenomic profiling of ammonia- and methane-oxidizing microorganisms in a Dutch drinking water treatment plant.</title>
        <authorList>
            <person name="Poghosyan L."/>
            <person name="Leucker S."/>
        </authorList>
    </citation>
    <scope>NUCLEOTIDE SEQUENCE [LARGE SCALE GENOMIC DNA]</scope>
    <source>
        <strain evidence="1">S-RSF-IL-03</strain>
    </source>
</reference>
<comment type="caution">
    <text evidence="1">The sequence shown here is derived from an EMBL/GenBank/DDBJ whole genome shotgun (WGS) entry which is preliminary data.</text>
</comment>
<proteinExistence type="predicted"/>
<accession>A0A849SM96</accession>